<dbReference type="InterPro" id="IPR003477">
    <property type="entry name" value="PemK-like"/>
</dbReference>
<dbReference type="PANTHER" id="PTHR33988">
    <property type="entry name" value="ENDORIBONUCLEASE MAZF-RELATED"/>
    <property type="match status" value="1"/>
</dbReference>
<gene>
    <name evidence="1" type="ORF">A2851_00105</name>
</gene>
<dbReference type="Gene3D" id="2.30.30.110">
    <property type="match status" value="1"/>
</dbReference>
<dbReference type="Proteomes" id="UP000176863">
    <property type="component" value="Unassembled WGS sequence"/>
</dbReference>
<evidence type="ECO:0008006" key="3">
    <source>
        <dbReference type="Google" id="ProtNLM"/>
    </source>
</evidence>
<proteinExistence type="predicted"/>
<protein>
    <recommendedName>
        <fullName evidence="3">mRNA interferase</fullName>
    </recommendedName>
</protein>
<dbReference type="EMBL" id="MFKT01000013">
    <property type="protein sequence ID" value="OGG53367.1"/>
    <property type="molecule type" value="Genomic_DNA"/>
</dbReference>
<reference evidence="1 2" key="1">
    <citation type="journal article" date="2016" name="Nat. Commun.">
        <title>Thousands of microbial genomes shed light on interconnected biogeochemical processes in an aquifer system.</title>
        <authorList>
            <person name="Anantharaman K."/>
            <person name="Brown C.T."/>
            <person name="Hug L.A."/>
            <person name="Sharon I."/>
            <person name="Castelle C.J."/>
            <person name="Probst A.J."/>
            <person name="Thomas B.C."/>
            <person name="Singh A."/>
            <person name="Wilkins M.J."/>
            <person name="Karaoz U."/>
            <person name="Brodie E.L."/>
            <person name="Williams K.H."/>
            <person name="Hubbard S.S."/>
            <person name="Banfield J.F."/>
        </authorList>
    </citation>
    <scope>NUCLEOTIDE SEQUENCE [LARGE SCALE GENOMIC DNA]</scope>
</reference>
<dbReference type="GO" id="GO:0006402">
    <property type="term" value="P:mRNA catabolic process"/>
    <property type="evidence" value="ECO:0007669"/>
    <property type="project" value="TreeGrafter"/>
</dbReference>
<dbReference type="GO" id="GO:0003677">
    <property type="term" value="F:DNA binding"/>
    <property type="evidence" value="ECO:0007669"/>
    <property type="project" value="InterPro"/>
</dbReference>
<dbReference type="STRING" id="1798480.A2851_00105"/>
<name>A0A1F6CW84_9BACT</name>
<evidence type="ECO:0000313" key="1">
    <source>
        <dbReference type="EMBL" id="OGG53367.1"/>
    </source>
</evidence>
<dbReference type="Pfam" id="PF02452">
    <property type="entry name" value="PemK_toxin"/>
    <property type="match status" value="1"/>
</dbReference>
<dbReference type="InterPro" id="IPR011067">
    <property type="entry name" value="Plasmid_toxin/cell-grow_inhib"/>
</dbReference>
<dbReference type="GO" id="GO:0004521">
    <property type="term" value="F:RNA endonuclease activity"/>
    <property type="evidence" value="ECO:0007669"/>
    <property type="project" value="TreeGrafter"/>
</dbReference>
<sequence>MRTSRIPSRGDIVRVTFHPTRGHEQTGMRPAVVVSHKEFNEKCGLAIVVPITSKIKGYSNEVTIASKHVRGVALTAHVRSIDWKDRQVVFVGECPLPALRSIQEMLVSYIESEV</sequence>
<dbReference type="AlphaFoldDB" id="A0A1F6CW84"/>
<evidence type="ECO:0000313" key="2">
    <source>
        <dbReference type="Proteomes" id="UP000176863"/>
    </source>
</evidence>
<dbReference type="GO" id="GO:0016075">
    <property type="term" value="P:rRNA catabolic process"/>
    <property type="evidence" value="ECO:0007669"/>
    <property type="project" value="TreeGrafter"/>
</dbReference>
<organism evidence="1 2">
    <name type="scientific">Candidatus Kaiserbacteria bacterium RIFCSPHIGHO2_01_FULL_53_29</name>
    <dbReference type="NCBI Taxonomy" id="1798480"/>
    <lineage>
        <taxon>Bacteria</taxon>
        <taxon>Candidatus Kaiseribacteriota</taxon>
    </lineage>
</organism>
<comment type="caution">
    <text evidence="1">The sequence shown here is derived from an EMBL/GenBank/DDBJ whole genome shotgun (WGS) entry which is preliminary data.</text>
</comment>
<accession>A0A1F6CW84</accession>
<dbReference type="SUPFAM" id="SSF50118">
    <property type="entry name" value="Cell growth inhibitor/plasmid maintenance toxic component"/>
    <property type="match status" value="1"/>
</dbReference>
<dbReference type="PANTHER" id="PTHR33988:SF3">
    <property type="entry name" value="ENDORIBONUCLEASE TOXIN CHPB-RELATED"/>
    <property type="match status" value="1"/>
</dbReference>